<keyword evidence="1" id="KW-0433">Leucine-rich repeat</keyword>
<dbReference type="PANTHER" id="PTHR48051">
    <property type="match status" value="1"/>
</dbReference>
<dbReference type="HOGENOM" id="CLU_000288_18_15_1"/>
<dbReference type="OrthoDB" id="1394818at2759"/>
<evidence type="ECO:0000256" key="1">
    <source>
        <dbReference type="ARBA" id="ARBA00022614"/>
    </source>
</evidence>
<dbReference type="SMART" id="SM00369">
    <property type="entry name" value="LRR_TYP"/>
    <property type="match status" value="5"/>
</dbReference>
<dbReference type="SMART" id="SM00365">
    <property type="entry name" value="LRR_SD22"/>
    <property type="match status" value="3"/>
</dbReference>
<dbReference type="RefSeq" id="XP_007604306.1">
    <property type="nucleotide sequence ID" value="XM_007604244.1"/>
</dbReference>
<dbReference type="PRINTS" id="PR00019">
    <property type="entry name" value="LEURICHRPT"/>
</dbReference>
<dbReference type="InterPro" id="IPR003591">
    <property type="entry name" value="Leu-rich_rpt_typical-subtyp"/>
</dbReference>
<evidence type="ECO:0008006" key="5">
    <source>
        <dbReference type="Google" id="ProtNLM"/>
    </source>
</evidence>
<evidence type="ECO:0000256" key="2">
    <source>
        <dbReference type="ARBA" id="ARBA00022737"/>
    </source>
</evidence>
<proteinExistence type="predicted"/>
<dbReference type="GeneID" id="19881571"/>
<organism evidence="3 4">
    <name type="scientific">Vittaforma corneae (strain ATCC 50505)</name>
    <name type="common">Microsporidian parasite</name>
    <name type="synonym">Nosema corneum</name>
    <dbReference type="NCBI Taxonomy" id="993615"/>
    <lineage>
        <taxon>Eukaryota</taxon>
        <taxon>Fungi</taxon>
        <taxon>Fungi incertae sedis</taxon>
        <taxon>Microsporidia</taxon>
        <taxon>Nosematidae</taxon>
        <taxon>Vittaforma</taxon>
    </lineage>
</organism>
<dbReference type="EMBL" id="JH370134">
    <property type="protein sequence ID" value="ELA42214.1"/>
    <property type="molecule type" value="Genomic_DNA"/>
</dbReference>
<dbReference type="GO" id="GO:0005737">
    <property type="term" value="C:cytoplasm"/>
    <property type="evidence" value="ECO:0007669"/>
    <property type="project" value="TreeGrafter"/>
</dbReference>
<dbReference type="AlphaFoldDB" id="L2GNM5"/>
<keyword evidence="4" id="KW-1185">Reference proteome</keyword>
<dbReference type="VEuPathDB" id="MicrosporidiaDB:VICG_00857"/>
<gene>
    <name evidence="3" type="ORF">VICG_00857</name>
</gene>
<evidence type="ECO:0000313" key="3">
    <source>
        <dbReference type="EMBL" id="ELA42214.1"/>
    </source>
</evidence>
<dbReference type="PANTHER" id="PTHR48051:SF54">
    <property type="entry name" value="LEUCINE-RICH REPEAT-CONTAINING PROTEIN"/>
    <property type="match status" value="1"/>
</dbReference>
<dbReference type="SUPFAM" id="SSF52058">
    <property type="entry name" value="L domain-like"/>
    <property type="match status" value="1"/>
</dbReference>
<dbReference type="InterPro" id="IPR050216">
    <property type="entry name" value="LRR_domain-containing"/>
</dbReference>
<dbReference type="Pfam" id="PF13855">
    <property type="entry name" value="LRR_8"/>
    <property type="match status" value="1"/>
</dbReference>
<keyword evidence="2" id="KW-0677">Repeat</keyword>
<reference evidence="4" key="1">
    <citation type="submission" date="2011-05" db="EMBL/GenBank/DDBJ databases">
        <title>The genome sequence of Vittaforma corneae strain ATCC 50505.</title>
        <authorList>
            <consortium name="The Broad Institute Genome Sequencing Platform"/>
            <person name="Cuomo C."/>
            <person name="Didier E."/>
            <person name="Bowers L."/>
            <person name="Young S.K."/>
            <person name="Zeng Q."/>
            <person name="Gargeya S."/>
            <person name="Fitzgerald M."/>
            <person name="Haas B."/>
            <person name="Abouelleil A."/>
            <person name="Alvarado L."/>
            <person name="Arachchi H.M."/>
            <person name="Berlin A."/>
            <person name="Chapman S.B."/>
            <person name="Gearin G."/>
            <person name="Goldberg J."/>
            <person name="Griggs A."/>
            <person name="Gujja S."/>
            <person name="Hansen M."/>
            <person name="Heiman D."/>
            <person name="Howarth C."/>
            <person name="Larimer J."/>
            <person name="Lui A."/>
            <person name="MacDonald P.J.P."/>
            <person name="McCowen C."/>
            <person name="Montmayeur A."/>
            <person name="Murphy C."/>
            <person name="Neiman D."/>
            <person name="Pearson M."/>
            <person name="Priest M."/>
            <person name="Roberts A."/>
            <person name="Saif S."/>
            <person name="Shea T."/>
            <person name="Sisk P."/>
            <person name="Stolte C."/>
            <person name="Sykes S."/>
            <person name="Wortman J."/>
            <person name="Nusbaum C."/>
            <person name="Birren B."/>
        </authorList>
    </citation>
    <scope>NUCLEOTIDE SEQUENCE [LARGE SCALE GENOMIC DNA]</scope>
    <source>
        <strain evidence="4">ATCC 50505</strain>
    </source>
</reference>
<dbReference type="InParanoid" id="L2GNM5"/>
<protein>
    <recommendedName>
        <fullName evidence="5">Leucine-rich repeat domain-containing protein</fullName>
    </recommendedName>
</protein>
<evidence type="ECO:0000313" key="4">
    <source>
        <dbReference type="Proteomes" id="UP000011082"/>
    </source>
</evidence>
<dbReference type="SMART" id="SM00364">
    <property type="entry name" value="LRR_BAC"/>
    <property type="match status" value="4"/>
</dbReference>
<dbReference type="InterPro" id="IPR032675">
    <property type="entry name" value="LRR_dom_sf"/>
</dbReference>
<dbReference type="Gene3D" id="3.80.10.10">
    <property type="entry name" value="Ribonuclease Inhibitor"/>
    <property type="match status" value="1"/>
</dbReference>
<dbReference type="OMA" id="ARIDMRI"/>
<dbReference type="Pfam" id="PF00560">
    <property type="entry name" value="LRR_1"/>
    <property type="match status" value="2"/>
</dbReference>
<dbReference type="STRING" id="993615.L2GNM5"/>
<dbReference type="InterPro" id="IPR001611">
    <property type="entry name" value="Leu-rich_rpt"/>
</dbReference>
<sequence>MNIIRTKKAYKAICSLAVHMGATLQSSGNVTNPESVQCPNPLGDPGTGETVCSLPYSFEEYSENETEISISFKGITSIDSNIKRLLKLEKLDLRSNDIEILPAEIGELENLQCLNLNSNKLETLPAVIWELKNLQELLLSDNNIDTLPPKIVNLKNLQYLDLNNNKLTTLPVEIGSLKNLRVLYLSYNRLETLPVEISKLSKSLELLDLTGNNISEEGEREKTLGKKELRAIFEDRVEFNGDVL</sequence>
<accession>L2GNM5</accession>
<name>L2GNM5_VITCO</name>
<dbReference type="Proteomes" id="UP000011082">
    <property type="component" value="Unassembled WGS sequence"/>
</dbReference>
<dbReference type="PROSITE" id="PS51450">
    <property type="entry name" value="LRR"/>
    <property type="match status" value="4"/>
</dbReference>